<organism evidence="1 2">
    <name type="scientific">Shewanella yunxiaonensis</name>
    <dbReference type="NCBI Taxonomy" id="2829809"/>
    <lineage>
        <taxon>Bacteria</taxon>
        <taxon>Pseudomonadati</taxon>
        <taxon>Pseudomonadota</taxon>
        <taxon>Gammaproteobacteria</taxon>
        <taxon>Alteromonadales</taxon>
        <taxon>Shewanellaceae</taxon>
        <taxon>Shewanella</taxon>
    </lineage>
</organism>
<protein>
    <submittedName>
        <fullName evidence="1">Uncharacterized protein</fullName>
    </submittedName>
</protein>
<name>A0ABX7YRP5_9GAMM</name>
<reference evidence="1 2" key="1">
    <citation type="submission" date="2021-04" db="EMBL/GenBank/DDBJ databases">
        <title>Novel species identification of genus Shewanella.</title>
        <authorList>
            <person name="Liu G."/>
        </authorList>
    </citation>
    <scope>NUCLEOTIDE SEQUENCE [LARGE SCALE GENOMIC DNA]</scope>
    <source>
        <strain evidence="1 2">FJAT-54481</strain>
    </source>
</reference>
<dbReference type="Proteomes" id="UP000679575">
    <property type="component" value="Chromosome"/>
</dbReference>
<dbReference type="RefSeq" id="WP_212594064.1">
    <property type="nucleotide sequence ID" value="NZ_CP073587.1"/>
</dbReference>
<keyword evidence="2" id="KW-1185">Reference proteome</keyword>
<evidence type="ECO:0000313" key="2">
    <source>
        <dbReference type="Proteomes" id="UP000679575"/>
    </source>
</evidence>
<gene>
    <name evidence="1" type="ORF">KDN34_12355</name>
</gene>
<sequence length="108" mass="12849">MTTDDFIRLKAPQLANYGKAFYQQQLPLSELRLYLWDTLEEWFTLRLQGEAQSDIEKVFWFLLYSFDKWPEWALRGNQYLRKQLQQCCDFLDGEGLYPQGCQGVRPAA</sequence>
<accession>A0ABX7YRP5</accession>
<evidence type="ECO:0000313" key="1">
    <source>
        <dbReference type="EMBL" id="QUN05014.1"/>
    </source>
</evidence>
<dbReference type="EMBL" id="CP073587">
    <property type="protein sequence ID" value="QUN05014.1"/>
    <property type="molecule type" value="Genomic_DNA"/>
</dbReference>
<proteinExistence type="predicted"/>